<sequence>MQDVSTTLRFLFSDSEERSPIEGVFTDEKLLHEAAKSIDSRADASATWEEVIVSEPGRVADTVHAWLAAWPDSPAVASAHLSLRAAEAWISDDPRRSSGYTPEVLELVKFTVDTLDGGTRVDLDAT</sequence>
<accession>A0A542EJF0</accession>
<reference evidence="1 2" key="1">
    <citation type="submission" date="2019-06" db="EMBL/GenBank/DDBJ databases">
        <title>Sequencing the genomes of 1000 actinobacteria strains.</title>
        <authorList>
            <person name="Klenk H.-P."/>
        </authorList>
    </citation>
    <scope>NUCLEOTIDE SEQUENCE [LARGE SCALE GENOMIC DNA]</scope>
    <source>
        <strain evidence="1 2">DSM 19828</strain>
    </source>
</reference>
<dbReference type="EMBL" id="VFMO01000001">
    <property type="protein sequence ID" value="TQJ15463.1"/>
    <property type="molecule type" value="Genomic_DNA"/>
</dbReference>
<comment type="caution">
    <text evidence="1">The sequence shown here is derived from an EMBL/GenBank/DDBJ whole genome shotgun (WGS) entry which is preliminary data.</text>
</comment>
<name>A0A542EJF0_9MICO</name>
<dbReference type="AlphaFoldDB" id="A0A542EJF0"/>
<protein>
    <submittedName>
        <fullName evidence="1">Uncharacterized protein</fullName>
    </submittedName>
</protein>
<proteinExistence type="predicted"/>
<organism evidence="1 2">
    <name type="scientific">Yimella lutea</name>
    <dbReference type="NCBI Taxonomy" id="587872"/>
    <lineage>
        <taxon>Bacteria</taxon>
        <taxon>Bacillati</taxon>
        <taxon>Actinomycetota</taxon>
        <taxon>Actinomycetes</taxon>
        <taxon>Micrococcales</taxon>
        <taxon>Dermacoccaceae</taxon>
        <taxon>Yimella</taxon>
    </lineage>
</organism>
<evidence type="ECO:0000313" key="2">
    <source>
        <dbReference type="Proteomes" id="UP000320806"/>
    </source>
</evidence>
<evidence type="ECO:0000313" key="1">
    <source>
        <dbReference type="EMBL" id="TQJ15463.1"/>
    </source>
</evidence>
<gene>
    <name evidence="1" type="ORF">FB459_3017</name>
</gene>
<dbReference type="Proteomes" id="UP000320806">
    <property type="component" value="Unassembled WGS sequence"/>
</dbReference>
<keyword evidence="2" id="KW-1185">Reference proteome</keyword>